<protein>
    <recommendedName>
        <fullName evidence="4">40S ribosomal protein S25</fullName>
    </recommendedName>
</protein>
<proteinExistence type="inferred from homology"/>
<dbReference type="InterPro" id="IPR004977">
    <property type="entry name" value="Ribosomal_eS25"/>
</dbReference>
<evidence type="ECO:0000256" key="2">
    <source>
        <dbReference type="ARBA" id="ARBA00022980"/>
    </source>
</evidence>
<keyword evidence="3 4" id="KW-0687">Ribonucleoprotein</keyword>
<dbReference type="GO" id="GO:0005840">
    <property type="term" value="C:ribosome"/>
    <property type="evidence" value="ECO:0007669"/>
    <property type="project" value="UniProtKB-KW"/>
</dbReference>
<dbReference type="AlphaFoldDB" id="A0A7S1I3J9"/>
<dbReference type="PANTHER" id="PTHR12850">
    <property type="entry name" value="40S RIBOSOMAL PROTEIN S25"/>
    <property type="match status" value="1"/>
</dbReference>
<name>A0A7S1I3J9_9EUGL</name>
<dbReference type="GO" id="GO:1990904">
    <property type="term" value="C:ribonucleoprotein complex"/>
    <property type="evidence" value="ECO:0007669"/>
    <property type="project" value="UniProtKB-KW"/>
</dbReference>
<dbReference type="Gene3D" id="3.30.63.20">
    <property type="match status" value="1"/>
</dbReference>
<comment type="similarity">
    <text evidence="1 4">Belongs to the eukaryotic ribosomal protein eS25 family.</text>
</comment>
<evidence type="ECO:0000256" key="4">
    <source>
        <dbReference type="RuleBase" id="RU366057"/>
    </source>
</evidence>
<organism evidence="6">
    <name type="scientific">Eutreptiella gymnastica</name>
    <dbReference type="NCBI Taxonomy" id="73025"/>
    <lineage>
        <taxon>Eukaryota</taxon>
        <taxon>Discoba</taxon>
        <taxon>Euglenozoa</taxon>
        <taxon>Euglenida</taxon>
        <taxon>Spirocuta</taxon>
        <taxon>Euglenophyceae</taxon>
        <taxon>Eutreptiales</taxon>
        <taxon>Eutreptiaceae</taxon>
        <taxon>Eutreptiella</taxon>
    </lineage>
</organism>
<evidence type="ECO:0000256" key="5">
    <source>
        <dbReference type="SAM" id="MobiDB-lite"/>
    </source>
</evidence>
<feature type="compositionally biased region" description="Basic and acidic residues" evidence="5">
    <location>
        <begin position="1"/>
        <end position="26"/>
    </location>
</feature>
<dbReference type="FunFam" id="3.30.63.20:FF:000001">
    <property type="entry name" value="40S ribosomal protein S25"/>
    <property type="match status" value="1"/>
</dbReference>
<dbReference type="EMBL" id="HBGA01030226">
    <property type="protein sequence ID" value="CAD8999915.1"/>
    <property type="molecule type" value="Transcribed_RNA"/>
</dbReference>
<dbReference type="Pfam" id="PF03297">
    <property type="entry name" value="Ribosomal_S25"/>
    <property type="match status" value="1"/>
</dbReference>
<feature type="compositionally biased region" description="Basic residues" evidence="5">
    <location>
        <begin position="28"/>
        <end position="38"/>
    </location>
</feature>
<evidence type="ECO:0000256" key="1">
    <source>
        <dbReference type="ARBA" id="ARBA00009106"/>
    </source>
</evidence>
<gene>
    <name evidence="6" type="ORF">EGYM00392_LOCUS10988</name>
</gene>
<evidence type="ECO:0000313" key="6">
    <source>
        <dbReference type="EMBL" id="CAD8999915.1"/>
    </source>
</evidence>
<keyword evidence="2 4" id="KW-0689">Ribosomal protein</keyword>
<sequence length="117" mass="12803">MPPKKDAKKDPKKDAKGKSAKKDGKSGGKAKKKKWSKGKVREKLHNAVMWEKNTKDKLYAEVPKYKVITTAVISDRLKITGSLAREALRVLAAEGLIKPVNVTAGCKVFTRATAEVA</sequence>
<evidence type="ECO:0000256" key="3">
    <source>
        <dbReference type="ARBA" id="ARBA00023274"/>
    </source>
</evidence>
<feature type="region of interest" description="Disordered" evidence="5">
    <location>
        <begin position="1"/>
        <end position="40"/>
    </location>
</feature>
<reference evidence="6" key="1">
    <citation type="submission" date="2021-01" db="EMBL/GenBank/DDBJ databases">
        <authorList>
            <person name="Corre E."/>
            <person name="Pelletier E."/>
            <person name="Niang G."/>
            <person name="Scheremetjew M."/>
            <person name="Finn R."/>
            <person name="Kale V."/>
            <person name="Holt S."/>
            <person name="Cochrane G."/>
            <person name="Meng A."/>
            <person name="Brown T."/>
            <person name="Cohen L."/>
        </authorList>
    </citation>
    <scope>NUCLEOTIDE SEQUENCE</scope>
    <source>
        <strain evidence="6">NIES-381</strain>
    </source>
</reference>
<accession>A0A7S1I3J9</accession>